<feature type="compositionally biased region" description="Pro residues" evidence="11">
    <location>
        <begin position="20"/>
        <end position="29"/>
    </location>
</feature>
<evidence type="ECO:0000256" key="9">
    <source>
        <dbReference type="ARBA" id="ARBA00047899"/>
    </source>
</evidence>
<dbReference type="SUPFAM" id="SSF56112">
    <property type="entry name" value="Protein kinase-like (PK-like)"/>
    <property type="match status" value="1"/>
</dbReference>
<dbReference type="GO" id="GO:0004674">
    <property type="term" value="F:protein serine/threonine kinase activity"/>
    <property type="evidence" value="ECO:0007669"/>
    <property type="project" value="UniProtKB-KW"/>
</dbReference>
<dbReference type="STRING" id="1160509.A0A3N4ILZ5"/>
<keyword evidence="3" id="KW-0589">Pheromone response</keyword>
<comment type="similarity">
    <text evidence="1">Belongs to the protein kinase superfamily. STE Ser/Thr protein kinase family. STE20 subfamily.</text>
</comment>
<dbReference type="PANTHER" id="PTHR45832:SF22">
    <property type="entry name" value="SERINE_THREONINE-PROTEIN KINASE SAMKA-RELATED"/>
    <property type="match status" value="1"/>
</dbReference>
<dbReference type="Proteomes" id="UP000275078">
    <property type="component" value="Unassembled WGS sequence"/>
</dbReference>
<dbReference type="Pfam" id="PF00169">
    <property type="entry name" value="PH"/>
    <property type="match status" value="1"/>
</dbReference>
<dbReference type="GO" id="GO:0005524">
    <property type="term" value="F:ATP binding"/>
    <property type="evidence" value="ECO:0007669"/>
    <property type="project" value="UniProtKB-KW"/>
</dbReference>
<feature type="compositionally biased region" description="Gly residues" evidence="11">
    <location>
        <begin position="397"/>
        <end position="406"/>
    </location>
</feature>
<dbReference type="InterPro" id="IPR008271">
    <property type="entry name" value="Ser/Thr_kinase_AS"/>
</dbReference>
<feature type="compositionally biased region" description="Polar residues" evidence="11">
    <location>
        <begin position="59"/>
        <end position="69"/>
    </location>
</feature>
<dbReference type="Pfam" id="PF00786">
    <property type="entry name" value="PBD"/>
    <property type="match status" value="1"/>
</dbReference>
<dbReference type="FunFam" id="3.90.810.10:FF:000005">
    <property type="entry name" value="Non-specific serine/threonine protein kinase"/>
    <property type="match status" value="1"/>
</dbReference>
<feature type="domain" description="PH" evidence="12">
    <location>
        <begin position="76"/>
        <end position="187"/>
    </location>
</feature>
<evidence type="ECO:0000313" key="16">
    <source>
        <dbReference type="Proteomes" id="UP000275078"/>
    </source>
</evidence>
<evidence type="ECO:0000259" key="13">
    <source>
        <dbReference type="PROSITE" id="PS50011"/>
    </source>
</evidence>
<accession>A0A3N4ILZ5</accession>
<dbReference type="InterPro" id="IPR011009">
    <property type="entry name" value="Kinase-like_dom_sf"/>
</dbReference>
<proteinExistence type="inferred from homology"/>
<keyword evidence="16" id="KW-1185">Reference proteome</keyword>
<dbReference type="CDD" id="cd06614">
    <property type="entry name" value="STKc_PAK"/>
    <property type="match status" value="1"/>
</dbReference>
<evidence type="ECO:0000313" key="15">
    <source>
        <dbReference type="EMBL" id="RPA82624.1"/>
    </source>
</evidence>
<feature type="domain" description="Protein kinase" evidence="13">
    <location>
        <begin position="550"/>
        <end position="819"/>
    </location>
</feature>
<dbReference type="Gene3D" id="3.90.810.10">
    <property type="entry name" value="CRIB domain"/>
    <property type="match status" value="1"/>
</dbReference>
<dbReference type="GO" id="GO:0019236">
    <property type="term" value="P:response to pheromone"/>
    <property type="evidence" value="ECO:0007669"/>
    <property type="project" value="UniProtKB-KW"/>
</dbReference>
<dbReference type="InterPro" id="IPR033923">
    <property type="entry name" value="PAK_BD"/>
</dbReference>
<gene>
    <name evidence="15" type="ORF">BJ508DRAFT_305500</name>
</gene>
<keyword evidence="7 15" id="KW-0418">Kinase</keyword>
<dbReference type="InterPro" id="IPR000095">
    <property type="entry name" value="CRIB_dom"/>
</dbReference>
<comment type="catalytic activity">
    <reaction evidence="10">
        <text>L-seryl-[protein] + ATP = O-phospho-L-seryl-[protein] + ADP + H(+)</text>
        <dbReference type="Rhea" id="RHEA:17989"/>
        <dbReference type="Rhea" id="RHEA-COMP:9863"/>
        <dbReference type="Rhea" id="RHEA-COMP:11604"/>
        <dbReference type="ChEBI" id="CHEBI:15378"/>
        <dbReference type="ChEBI" id="CHEBI:29999"/>
        <dbReference type="ChEBI" id="CHEBI:30616"/>
        <dbReference type="ChEBI" id="CHEBI:83421"/>
        <dbReference type="ChEBI" id="CHEBI:456216"/>
        <dbReference type="EC" id="2.7.11.1"/>
    </reaction>
</comment>
<dbReference type="Gene3D" id="2.30.29.30">
    <property type="entry name" value="Pleckstrin-homology domain (PH domain)/Phosphotyrosine-binding domain (PTB)"/>
    <property type="match status" value="1"/>
</dbReference>
<dbReference type="Gene3D" id="3.30.200.20">
    <property type="entry name" value="Phosphorylase Kinase, domain 1"/>
    <property type="match status" value="1"/>
</dbReference>
<evidence type="ECO:0000259" key="14">
    <source>
        <dbReference type="PROSITE" id="PS50108"/>
    </source>
</evidence>
<dbReference type="CDD" id="cd13279">
    <property type="entry name" value="PH_Cla4_Ste20"/>
    <property type="match status" value="1"/>
</dbReference>
<comment type="catalytic activity">
    <reaction evidence="9">
        <text>L-threonyl-[protein] + ATP = O-phospho-L-threonyl-[protein] + ADP + H(+)</text>
        <dbReference type="Rhea" id="RHEA:46608"/>
        <dbReference type="Rhea" id="RHEA-COMP:11060"/>
        <dbReference type="Rhea" id="RHEA-COMP:11605"/>
        <dbReference type="ChEBI" id="CHEBI:15378"/>
        <dbReference type="ChEBI" id="CHEBI:30013"/>
        <dbReference type="ChEBI" id="CHEBI:30616"/>
        <dbReference type="ChEBI" id="CHEBI:61977"/>
        <dbReference type="ChEBI" id="CHEBI:456216"/>
        <dbReference type="EC" id="2.7.11.1"/>
    </reaction>
</comment>
<reference evidence="15 16" key="1">
    <citation type="journal article" date="2018" name="Nat. Ecol. Evol.">
        <title>Pezizomycetes genomes reveal the molecular basis of ectomycorrhizal truffle lifestyle.</title>
        <authorList>
            <person name="Murat C."/>
            <person name="Payen T."/>
            <person name="Noel B."/>
            <person name="Kuo A."/>
            <person name="Morin E."/>
            <person name="Chen J."/>
            <person name="Kohler A."/>
            <person name="Krizsan K."/>
            <person name="Balestrini R."/>
            <person name="Da Silva C."/>
            <person name="Montanini B."/>
            <person name="Hainaut M."/>
            <person name="Levati E."/>
            <person name="Barry K.W."/>
            <person name="Belfiori B."/>
            <person name="Cichocki N."/>
            <person name="Clum A."/>
            <person name="Dockter R.B."/>
            <person name="Fauchery L."/>
            <person name="Guy J."/>
            <person name="Iotti M."/>
            <person name="Le Tacon F."/>
            <person name="Lindquist E.A."/>
            <person name="Lipzen A."/>
            <person name="Malagnac F."/>
            <person name="Mello A."/>
            <person name="Molinier V."/>
            <person name="Miyauchi S."/>
            <person name="Poulain J."/>
            <person name="Riccioni C."/>
            <person name="Rubini A."/>
            <person name="Sitrit Y."/>
            <person name="Splivallo R."/>
            <person name="Traeger S."/>
            <person name="Wang M."/>
            <person name="Zifcakova L."/>
            <person name="Wipf D."/>
            <person name="Zambonelli A."/>
            <person name="Paolocci F."/>
            <person name="Nowrousian M."/>
            <person name="Ottonello S."/>
            <person name="Baldrian P."/>
            <person name="Spatafora J.W."/>
            <person name="Henrissat B."/>
            <person name="Nagy L.G."/>
            <person name="Aury J.M."/>
            <person name="Wincker P."/>
            <person name="Grigoriev I.V."/>
            <person name="Bonfante P."/>
            <person name="Martin F.M."/>
        </authorList>
    </citation>
    <scope>NUCLEOTIDE SEQUENCE [LARGE SCALE GENOMIC DNA]</scope>
    <source>
        <strain evidence="15 16">RN42</strain>
    </source>
</reference>
<dbReference type="OrthoDB" id="248923at2759"/>
<feature type="region of interest" description="Disordered" evidence="11">
    <location>
        <begin position="315"/>
        <end position="505"/>
    </location>
</feature>
<dbReference type="PROSITE" id="PS50003">
    <property type="entry name" value="PH_DOMAIN"/>
    <property type="match status" value="1"/>
</dbReference>
<dbReference type="InterPro" id="IPR000719">
    <property type="entry name" value="Prot_kinase_dom"/>
</dbReference>
<evidence type="ECO:0000259" key="12">
    <source>
        <dbReference type="PROSITE" id="PS50003"/>
    </source>
</evidence>
<evidence type="ECO:0000256" key="10">
    <source>
        <dbReference type="ARBA" id="ARBA00048679"/>
    </source>
</evidence>
<dbReference type="GO" id="GO:0106310">
    <property type="term" value="F:protein serine kinase activity"/>
    <property type="evidence" value="ECO:0007669"/>
    <property type="project" value="RHEA"/>
</dbReference>
<dbReference type="Gene3D" id="1.10.510.10">
    <property type="entry name" value="Transferase(Phosphotransferase) domain 1"/>
    <property type="match status" value="1"/>
</dbReference>
<evidence type="ECO:0000256" key="6">
    <source>
        <dbReference type="ARBA" id="ARBA00022741"/>
    </source>
</evidence>
<dbReference type="PROSITE" id="PS00108">
    <property type="entry name" value="PROTEIN_KINASE_ST"/>
    <property type="match status" value="1"/>
</dbReference>
<feature type="compositionally biased region" description="Polar residues" evidence="11">
    <location>
        <begin position="428"/>
        <end position="441"/>
    </location>
</feature>
<name>A0A3N4ILZ5_ASCIM</name>
<protein>
    <recommendedName>
        <fullName evidence="2">non-specific serine/threonine protein kinase</fullName>
        <ecNumber evidence="2">2.7.11.1</ecNumber>
    </recommendedName>
</protein>
<evidence type="ECO:0000256" key="5">
    <source>
        <dbReference type="ARBA" id="ARBA00022679"/>
    </source>
</evidence>
<dbReference type="AlphaFoldDB" id="A0A3N4ILZ5"/>
<dbReference type="CDD" id="cd01093">
    <property type="entry name" value="CRIB_PAK_like"/>
    <property type="match status" value="1"/>
</dbReference>
<dbReference type="EC" id="2.7.11.1" evidence="2"/>
<dbReference type="InterPro" id="IPR011993">
    <property type="entry name" value="PH-like_dom_sf"/>
</dbReference>
<evidence type="ECO:0000256" key="7">
    <source>
        <dbReference type="ARBA" id="ARBA00022777"/>
    </source>
</evidence>
<feature type="compositionally biased region" description="Low complexity" evidence="11">
    <location>
        <begin position="48"/>
        <end position="58"/>
    </location>
</feature>
<evidence type="ECO:0000256" key="2">
    <source>
        <dbReference type="ARBA" id="ARBA00012513"/>
    </source>
</evidence>
<evidence type="ECO:0000256" key="3">
    <source>
        <dbReference type="ARBA" id="ARBA00022507"/>
    </source>
</evidence>
<keyword evidence="8" id="KW-0067">ATP-binding</keyword>
<dbReference type="SMART" id="SM00285">
    <property type="entry name" value="PBD"/>
    <property type="match status" value="1"/>
</dbReference>
<dbReference type="PROSITE" id="PS50108">
    <property type="entry name" value="CRIB"/>
    <property type="match status" value="1"/>
</dbReference>
<dbReference type="SUPFAM" id="SSF50729">
    <property type="entry name" value="PH domain-like"/>
    <property type="match status" value="1"/>
</dbReference>
<dbReference type="InterPro" id="IPR036936">
    <property type="entry name" value="CRIB_dom_sf"/>
</dbReference>
<dbReference type="InterPro" id="IPR051931">
    <property type="entry name" value="PAK3-like"/>
</dbReference>
<dbReference type="SMART" id="SM00220">
    <property type="entry name" value="S_TKc"/>
    <property type="match status" value="1"/>
</dbReference>
<feature type="domain" description="CRIB" evidence="14">
    <location>
        <begin position="192"/>
        <end position="205"/>
    </location>
</feature>
<feature type="region of interest" description="Disordered" evidence="11">
    <location>
        <begin position="1"/>
        <end position="72"/>
    </location>
</feature>
<keyword evidence="5" id="KW-0808">Transferase</keyword>
<evidence type="ECO:0000256" key="11">
    <source>
        <dbReference type="SAM" id="MobiDB-lite"/>
    </source>
</evidence>
<keyword evidence="4" id="KW-0723">Serine/threonine-protein kinase</keyword>
<feature type="compositionally biased region" description="Polar residues" evidence="11">
    <location>
        <begin position="449"/>
        <end position="489"/>
    </location>
</feature>
<dbReference type="PROSITE" id="PS50011">
    <property type="entry name" value="PROTEIN_KINASE_DOM"/>
    <property type="match status" value="1"/>
</dbReference>
<evidence type="ECO:0000256" key="1">
    <source>
        <dbReference type="ARBA" id="ARBA00008874"/>
    </source>
</evidence>
<dbReference type="SMART" id="SM00233">
    <property type="entry name" value="PH"/>
    <property type="match status" value="1"/>
</dbReference>
<organism evidence="15 16">
    <name type="scientific">Ascobolus immersus RN42</name>
    <dbReference type="NCBI Taxonomy" id="1160509"/>
    <lineage>
        <taxon>Eukaryota</taxon>
        <taxon>Fungi</taxon>
        <taxon>Dikarya</taxon>
        <taxon>Ascomycota</taxon>
        <taxon>Pezizomycotina</taxon>
        <taxon>Pezizomycetes</taxon>
        <taxon>Pezizales</taxon>
        <taxon>Ascobolaceae</taxon>
        <taxon>Ascobolus</taxon>
    </lineage>
</organism>
<evidence type="ECO:0000256" key="8">
    <source>
        <dbReference type="ARBA" id="ARBA00022840"/>
    </source>
</evidence>
<dbReference type="InterPro" id="IPR001849">
    <property type="entry name" value="PH_domain"/>
</dbReference>
<dbReference type="FunFam" id="1.10.510.10:FF:000139">
    <property type="entry name" value="Non-specific serine/threonine protein kinase"/>
    <property type="match status" value="1"/>
</dbReference>
<feature type="compositionally biased region" description="Basic and acidic residues" evidence="11">
    <location>
        <begin position="315"/>
        <end position="384"/>
    </location>
</feature>
<evidence type="ECO:0000256" key="4">
    <source>
        <dbReference type="ARBA" id="ARBA00022527"/>
    </source>
</evidence>
<sequence length="837" mass="93878">MSSSPYGDHYSNKNAFLNPGPAPRPPVGQPRPSISQQGPLMGSPVEKSSASTFSSTTTLVPQQTYTQIPGSPGLEKKLRQGWASVKEDGIKSWMWQRRYLVLREHALDFNKSESATSPSLSIPLKDVIGVNRVDVKPYCFEIIRAVSTNGAPASAFSHDGPRRIVNVAVKSDGELYAWIDDLYARAPSMGGVSNPTNMVHKVHVGFDPNTGGFTGLPDEWKKMLKGSAITKEDYVKNPQAVIEVLEFYSDIRRNANEQYSDMMAPPQMGGQQRMLDQQPALNEKASQQSLGNMQRDKEQRERELYREEYERQQRQLQEREQRERQLQEQEDRERREREREIREQERQREKREREREREREAREREREREEQREYEQRREEEKAYPQKTSAAQQPLMMGGGGGGGGSLSSNGRFNPMRAAPTVPRQPAAASTRQPATGQSQIPKPGQRQPGATTNVTVRTQPSRNDSSSQRTQPQQQIARTPTAGSTRQPAATPAAPVKPLNVQKPAPAAKEIMAKQERQKEGRRISNMTEAQVMEKLRSVVSPDDPNQSYTKVRKVGQGASGSVYVAKINPNATSSTARQLIARAAGGSIPRVAIKQMDLTQQPRKELIVNEISVMKQSTHPNIVNFLDAYMRGNSELWVVMEYMEGGALTDVIDNNHLEEDQIATICLETTKGLHHLHMQNIIHRDIKSDNVLLDASGRVKITDFGFCAKLTEQKSKRATMVGTPYWMAPEVVKQQEYDSKVDIWSLGIMAIEMIESEPPYLNEEPLKALYLIATNGTPRLKKADKSSKELLNFLAVCLCVTVDNRATAEELLAHPFLQKGCPQASLAALLAFKSK</sequence>
<dbReference type="EMBL" id="ML119670">
    <property type="protein sequence ID" value="RPA82624.1"/>
    <property type="molecule type" value="Genomic_DNA"/>
</dbReference>
<dbReference type="FunFam" id="3.30.200.20:FF:000705">
    <property type="entry name" value="Non-specific serine/threonine protein kinase"/>
    <property type="match status" value="1"/>
</dbReference>
<keyword evidence="6" id="KW-0547">Nucleotide-binding</keyword>
<dbReference type="Pfam" id="PF00069">
    <property type="entry name" value="Pkinase"/>
    <property type="match status" value="1"/>
</dbReference>
<dbReference type="PANTHER" id="PTHR45832">
    <property type="entry name" value="SERINE/THREONINE-PROTEIN KINASE SAMKA-RELATED-RELATED"/>
    <property type="match status" value="1"/>
</dbReference>